<dbReference type="Gene3D" id="3.40.630.30">
    <property type="match status" value="1"/>
</dbReference>
<proteinExistence type="predicted"/>
<evidence type="ECO:0000256" key="2">
    <source>
        <dbReference type="ARBA" id="ARBA00023315"/>
    </source>
</evidence>
<dbReference type="InterPro" id="IPR016181">
    <property type="entry name" value="Acyl_CoA_acyltransferase"/>
</dbReference>
<dbReference type="AlphaFoldDB" id="A0AAU2GVM4"/>
<dbReference type="CDD" id="cd04301">
    <property type="entry name" value="NAT_SF"/>
    <property type="match status" value="1"/>
</dbReference>
<dbReference type="SUPFAM" id="SSF55729">
    <property type="entry name" value="Acyl-CoA N-acyltransferases (Nat)"/>
    <property type="match status" value="1"/>
</dbReference>
<organism evidence="4">
    <name type="scientific">Streptomyces sp. NBC_00060</name>
    <dbReference type="NCBI Taxonomy" id="2975636"/>
    <lineage>
        <taxon>Bacteria</taxon>
        <taxon>Bacillati</taxon>
        <taxon>Actinomycetota</taxon>
        <taxon>Actinomycetes</taxon>
        <taxon>Kitasatosporales</taxon>
        <taxon>Streptomycetaceae</taxon>
        <taxon>Streptomyces</taxon>
    </lineage>
</organism>
<evidence type="ECO:0000256" key="1">
    <source>
        <dbReference type="ARBA" id="ARBA00022679"/>
    </source>
</evidence>
<dbReference type="InterPro" id="IPR051016">
    <property type="entry name" value="Diverse_Substrate_AcTransf"/>
</dbReference>
<dbReference type="InterPro" id="IPR000182">
    <property type="entry name" value="GNAT_dom"/>
</dbReference>
<evidence type="ECO:0000259" key="3">
    <source>
        <dbReference type="PROSITE" id="PS51186"/>
    </source>
</evidence>
<gene>
    <name evidence="4" type="ORF">OHV25_09115</name>
</gene>
<keyword evidence="1" id="KW-0808">Transferase</keyword>
<name>A0AAU2GVM4_9ACTN</name>
<protein>
    <submittedName>
        <fullName evidence="4">GNAT family N-acetyltransferase</fullName>
    </submittedName>
</protein>
<sequence length="162" mass="18330">MNDDQRPRVRHARPLDLPRLAELAAEHAVYEKAAPPAPDLAERLGVLLFGQERPRVRCFVAEIPGGEVVGYASCAPEFSTWQAREYLHMDCLYLRDGHRGLGLGALLVDAVAAEARELGMDQVQWQTPVWNEGARRFYDRMGATGREKLRYSLPIDRDRVCE</sequence>
<dbReference type="PROSITE" id="PS51186">
    <property type="entry name" value="GNAT"/>
    <property type="match status" value="1"/>
</dbReference>
<dbReference type="PANTHER" id="PTHR10545">
    <property type="entry name" value="DIAMINE N-ACETYLTRANSFERASE"/>
    <property type="match status" value="1"/>
</dbReference>
<dbReference type="PANTHER" id="PTHR10545:SF29">
    <property type="entry name" value="GH14572P-RELATED"/>
    <property type="match status" value="1"/>
</dbReference>
<dbReference type="Pfam" id="PF00583">
    <property type="entry name" value="Acetyltransf_1"/>
    <property type="match status" value="1"/>
</dbReference>
<accession>A0AAU2GVM4</accession>
<dbReference type="GO" id="GO:0008080">
    <property type="term" value="F:N-acetyltransferase activity"/>
    <property type="evidence" value="ECO:0007669"/>
    <property type="project" value="UniProtKB-ARBA"/>
</dbReference>
<keyword evidence="2" id="KW-0012">Acyltransferase</keyword>
<reference evidence="4" key="1">
    <citation type="submission" date="2022-10" db="EMBL/GenBank/DDBJ databases">
        <title>The complete genomes of actinobacterial strains from the NBC collection.</title>
        <authorList>
            <person name="Joergensen T.S."/>
            <person name="Alvarez Arevalo M."/>
            <person name="Sterndorff E.B."/>
            <person name="Faurdal D."/>
            <person name="Vuksanovic O."/>
            <person name="Mourched A.-S."/>
            <person name="Charusanti P."/>
            <person name="Shaw S."/>
            <person name="Blin K."/>
            <person name="Weber T."/>
        </authorList>
    </citation>
    <scope>NUCLEOTIDE SEQUENCE</scope>
    <source>
        <strain evidence="4">NBC_00060</strain>
    </source>
</reference>
<dbReference type="EMBL" id="CP108253">
    <property type="protein sequence ID" value="WTU39727.1"/>
    <property type="molecule type" value="Genomic_DNA"/>
</dbReference>
<evidence type="ECO:0000313" key="4">
    <source>
        <dbReference type="EMBL" id="WTU39727.1"/>
    </source>
</evidence>
<feature type="domain" description="N-acetyltransferase" evidence="3">
    <location>
        <begin position="7"/>
        <end position="158"/>
    </location>
</feature>